<protein>
    <recommendedName>
        <fullName evidence="2">Endonuclease/exonuclease/phosphatase domain-containing protein</fullName>
    </recommendedName>
</protein>
<comment type="caution">
    <text evidence="3">The sequence shown here is derived from an EMBL/GenBank/DDBJ whole genome shotgun (WGS) entry which is preliminary data.</text>
</comment>
<dbReference type="InterPro" id="IPR036691">
    <property type="entry name" value="Endo/exonu/phosph_ase_sf"/>
</dbReference>
<feature type="domain" description="Endonuclease/exonuclease/phosphatase" evidence="2">
    <location>
        <begin position="49"/>
        <end position="328"/>
    </location>
</feature>
<gene>
    <name evidence="3" type="ORF">AVW11_04240</name>
</gene>
<dbReference type="Proteomes" id="UP000187151">
    <property type="component" value="Unassembled WGS sequence"/>
</dbReference>
<organism evidence="3 4">
    <name type="scientific">Streptomyces amritsarensis</name>
    <dbReference type="NCBI Taxonomy" id="681158"/>
    <lineage>
        <taxon>Bacteria</taxon>
        <taxon>Bacillati</taxon>
        <taxon>Actinomycetota</taxon>
        <taxon>Actinomycetes</taxon>
        <taxon>Kitasatosporales</taxon>
        <taxon>Streptomycetaceae</taxon>
        <taxon>Streptomyces</taxon>
    </lineage>
</organism>
<feature type="signal peptide" evidence="1">
    <location>
        <begin position="1"/>
        <end position="35"/>
    </location>
</feature>
<dbReference type="SUPFAM" id="SSF56219">
    <property type="entry name" value="DNase I-like"/>
    <property type="match status" value="1"/>
</dbReference>
<proteinExistence type="predicted"/>
<dbReference type="Pfam" id="PF03372">
    <property type="entry name" value="Exo_endo_phos"/>
    <property type="match status" value="1"/>
</dbReference>
<dbReference type="Gene3D" id="3.60.10.10">
    <property type="entry name" value="Endonuclease/exonuclease/phosphatase"/>
    <property type="match status" value="1"/>
</dbReference>
<evidence type="ECO:0000259" key="2">
    <source>
        <dbReference type="Pfam" id="PF03372"/>
    </source>
</evidence>
<reference evidence="3 4" key="1">
    <citation type="submission" date="2016-01" db="EMBL/GenBank/DDBJ databases">
        <title>Streptomyces amritsarensis strain MTCC 11845 genome sequencing and assembly.</title>
        <authorList>
            <person name="Sharma D."/>
            <person name="Nair G.R."/>
            <person name="Kaur G."/>
            <person name="Manhas R.K."/>
            <person name="Mayilraj S."/>
        </authorList>
    </citation>
    <scope>NUCLEOTIDE SEQUENCE [LARGE SCALE GENOMIC DNA]</scope>
    <source>
        <strain evidence="3 4">MTCC 11845</strain>
    </source>
</reference>
<feature type="chain" id="PRO_5045146811" description="Endonuclease/exonuclease/phosphatase domain-containing protein" evidence="1">
    <location>
        <begin position="36"/>
        <end position="339"/>
    </location>
</feature>
<name>A0ABX3G8Q1_9ACTN</name>
<keyword evidence="1" id="KW-0732">Signal</keyword>
<accession>A0ABX3G8Q1</accession>
<evidence type="ECO:0000256" key="1">
    <source>
        <dbReference type="SAM" id="SignalP"/>
    </source>
</evidence>
<sequence>MIMKGFIMRKALRALFAAFLLIGLVIASGSGPAQADTPDAQNWPRPRFISYNVCGAACAMYEGSKDAWRNKIVNAMDGWDADLVMLQEMCYGQWTLLRDSLEDRPAGNKYDSVWGATLPSTSGCAKWGDDTRYGLAIFAKGAPGTINNGTRSVNFLPEETPGEDRILLCARATVTGRTVRACNTHIDYSYKVIADPDPKVPPTIHNNPRAQIQKVADITRGFANGGDPVVLAGDFNQLPKDVDMAPLYAHGGGTGVFQEADENDKDYFTGADCPQSGDRCRSGEATAEPGCSPKASEPGKIDYIFLSYYWFTTVRGDSAACTPGMSDHHLLRGAAAWEH</sequence>
<keyword evidence="4" id="KW-1185">Reference proteome</keyword>
<dbReference type="EMBL" id="MQUR01000006">
    <property type="protein sequence ID" value="OLZ72316.1"/>
    <property type="molecule type" value="Genomic_DNA"/>
</dbReference>
<dbReference type="InterPro" id="IPR005135">
    <property type="entry name" value="Endo/exonuclease/phosphatase"/>
</dbReference>
<evidence type="ECO:0000313" key="3">
    <source>
        <dbReference type="EMBL" id="OLZ72316.1"/>
    </source>
</evidence>
<evidence type="ECO:0000313" key="4">
    <source>
        <dbReference type="Proteomes" id="UP000187151"/>
    </source>
</evidence>